<dbReference type="Gramene" id="Jr06_09720_p1">
    <property type="protein sequence ID" value="cds.Jr06_09720_p1"/>
    <property type="gene ID" value="Jr06_09720"/>
</dbReference>
<evidence type="ECO:0000259" key="1">
    <source>
        <dbReference type="Pfam" id="PF13966"/>
    </source>
</evidence>
<reference evidence="2" key="1">
    <citation type="submission" date="2015-10" db="EMBL/GenBank/DDBJ databases">
        <authorList>
            <person name="Martinez-Garcia P.J."/>
            <person name="Crepeau M.W."/>
            <person name="Puiu D."/>
            <person name="Gonzalez-Ibeas D."/>
            <person name="Whalen J."/>
            <person name="Stevens K."/>
            <person name="Paul R."/>
            <person name="Butterfield T."/>
            <person name="Britton M."/>
            <person name="Reagan R."/>
            <person name="Chakraborty S."/>
            <person name="Walawage S.L."/>
            <person name="Vasquez-Gross H.A."/>
            <person name="Cardeno C."/>
            <person name="Famula R."/>
            <person name="Pratt K."/>
            <person name="Kuruganti S."/>
            <person name="Aradhya M.K."/>
            <person name="Leslie C.A."/>
            <person name="Dandekar A.M."/>
            <person name="Salzberg S.L."/>
            <person name="Wegrzyn J.L."/>
            <person name="Langley C.H."/>
            <person name="Neale D.B."/>
        </authorList>
    </citation>
    <scope>NUCLEOTIDE SEQUENCE</scope>
    <source>
        <tissue evidence="2">Leaves</tissue>
    </source>
</reference>
<name>A0A834CYF0_JUGRE</name>
<evidence type="ECO:0000313" key="3">
    <source>
        <dbReference type="Proteomes" id="UP000619265"/>
    </source>
</evidence>
<comment type="caution">
    <text evidence="2">The sequence shown here is derived from an EMBL/GenBank/DDBJ whole genome shotgun (WGS) entry which is preliminary data.</text>
</comment>
<protein>
    <recommendedName>
        <fullName evidence="1">Reverse transcriptase zinc-binding domain-containing protein</fullName>
    </recommendedName>
</protein>
<feature type="domain" description="Reverse transcriptase zinc-binding" evidence="1">
    <location>
        <begin position="61"/>
        <end position="156"/>
    </location>
</feature>
<proteinExistence type="predicted"/>
<dbReference type="AlphaFoldDB" id="A0A834CYF0"/>
<reference evidence="2" key="2">
    <citation type="submission" date="2020-03" db="EMBL/GenBank/DDBJ databases">
        <title>Walnut 2.0.</title>
        <authorList>
            <person name="Marrano A."/>
            <person name="Britton M."/>
            <person name="Zimin A.V."/>
            <person name="Zaini P.A."/>
            <person name="Workman R."/>
            <person name="Puiu D."/>
            <person name="Bianco L."/>
            <person name="Allen B.J."/>
            <person name="Troggio M."/>
            <person name="Leslie C.A."/>
            <person name="Timp W."/>
            <person name="Dendekar A."/>
            <person name="Salzberg S.L."/>
            <person name="Neale D.B."/>
        </authorList>
    </citation>
    <scope>NUCLEOTIDE SEQUENCE</scope>
    <source>
        <tissue evidence="2">Leaves</tissue>
    </source>
</reference>
<dbReference type="Proteomes" id="UP000619265">
    <property type="component" value="Unassembled WGS sequence"/>
</dbReference>
<dbReference type="EMBL" id="LIHL02000006">
    <property type="protein sequence ID" value="KAF5468558.1"/>
    <property type="molecule type" value="Genomic_DNA"/>
</dbReference>
<dbReference type="InterPro" id="IPR026960">
    <property type="entry name" value="RVT-Znf"/>
</dbReference>
<gene>
    <name evidence="2" type="ORF">F2P56_012701</name>
</gene>
<evidence type="ECO:0000313" key="2">
    <source>
        <dbReference type="EMBL" id="KAF5468558.1"/>
    </source>
</evidence>
<dbReference type="Pfam" id="PF13966">
    <property type="entry name" value="zf-RVT"/>
    <property type="match status" value="1"/>
</dbReference>
<organism evidence="2 3">
    <name type="scientific">Juglans regia</name>
    <name type="common">English walnut</name>
    <dbReference type="NCBI Taxonomy" id="51240"/>
    <lineage>
        <taxon>Eukaryota</taxon>
        <taxon>Viridiplantae</taxon>
        <taxon>Streptophyta</taxon>
        <taxon>Embryophyta</taxon>
        <taxon>Tracheophyta</taxon>
        <taxon>Spermatophyta</taxon>
        <taxon>Magnoliopsida</taxon>
        <taxon>eudicotyledons</taxon>
        <taxon>Gunneridae</taxon>
        <taxon>Pentapetalae</taxon>
        <taxon>rosids</taxon>
        <taxon>fabids</taxon>
        <taxon>Fagales</taxon>
        <taxon>Juglandaceae</taxon>
        <taxon>Juglans</taxon>
    </lineage>
</organism>
<sequence length="199" mass="22919">MSQWKEQKVSTLIDPVTKTWNEGVIRNLFSHEEATVILQIPLSRLGTCDKQIWGFTKDGVFTVRSAYHLGMDRKRRLQGDVSKAKKSDAVWKQLWGLEVPVVVKMFIWKALNNILPTKSNLFKKKIGDCPLCAICGLSEELVIHILWSCLSTADVWAENNNLVKKGANEEVDFMSLWIKMINDLKKEELEWMAVVMRRI</sequence>
<accession>A0A834CYF0</accession>